<dbReference type="RefSeq" id="WP_369774783.1">
    <property type="nucleotide sequence ID" value="NZ_JBGEHV010000017.1"/>
</dbReference>
<organism evidence="1 2">
    <name type="scientific">Saccharopolyspora cebuensis</name>
    <dbReference type="NCBI Taxonomy" id="418759"/>
    <lineage>
        <taxon>Bacteria</taxon>
        <taxon>Bacillati</taxon>
        <taxon>Actinomycetota</taxon>
        <taxon>Actinomycetes</taxon>
        <taxon>Pseudonocardiales</taxon>
        <taxon>Pseudonocardiaceae</taxon>
        <taxon>Saccharopolyspora</taxon>
    </lineage>
</organism>
<dbReference type="InterPro" id="IPR019292">
    <property type="entry name" value="McrC"/>
</dbReference>
<gene>
    <name evidence="1" type="ORF">AB8O55_11625</name>
</gene>
<evidence type="ECO:0000313" key="2">
    <source>
        <dbReference type="Proteomes" id="UP001564626"/>
    </source>
</evidence>
<sequence length="400" mass="44141">MTSLVVPETGSVVHTLTAAEARDLAQSGIVKVGPLLSEPGWWTVSARGKVGAARVGAIELVIEPKLPIERLLFLLGYATDPTGWRDDDVHLGTASGLVPAVAQALWRQCEKALRPGPMQGYRTVDESSHVLRGRLRERDQLRRHHGRPLPLEVRRDDFSIDVPENRILLAAITRMLTVPGIDTGSRCRLAALRGRLVGVTPLPPGSRLPTWFPNRLNERYHLALRMAEIVWKVTSPEHTEGTTVTTGFLFDLAKVFEDFVTTAVGETLHSRHGGAARPQYPCHFDEACTVRMRPDLVWQHEGRPALVLDAKYKKDSPNEDLYQVLAYCTVFQLHQGHLVYARGDAEPRRHTVRHGGTNITCHALDLERQPGELLSQVESLVAEMTAEAGVNTSSSSVTAG</sequence>
<protein>
    <submittedName>
        <fullName evidence="1">McrC family protein</fullName>
    </submittedName>
</protein>
<reference evidence="1 2" key="1">
    <citation type="submission" date="2024-08" db="EMBL/GenBank/DDBJ databases">
        <title>Genome mining of Saccharopolyspora cebuensis PGLac3 from Nigerian medicinal plant.</title>
        <authorList>
            <person name="Ezeobiora C.E."/>
            <person name="Igbokwe N.H."/>
            <person name="Amin D.H."/>
            <person name="Mendie U.E."/>
        </authorList>
    </citation>
    <scope>NUCLEOTIDE SEQUENCE [LARGE SCALE GENOMIC DNA]</scope>
    <source>
        <strain evidence="1 2">PGLac3</strain>
    </source>
</reference>
<dbReference type="PANTHER" id="PTHR38733">
    <property type="entry name" value="PROTEIN MCRC"/>
    <property type="match status" value="1"/>
</dbReference>
<proteinExistence type="predicted"/>
<dbReference type="EMBL" id="JBGEHV010000017">
    <property type="protein sequence ID" value="MEY8040046.1"/>
    <property type="molecule type" value="Genomic_DNA"/>
</dbReference>
<evidence type="ECO:0000313" key="1">
    <source>
        <dbReference type="EMBL" id="MEY8040046.1"/>
    </source>
</evidence>
<accession>A0ABV4CJM9</accession>
<name>A0ABV4CJM9_9PSEU</name>
<dbReference type="PANTHER" id="PTHR38733:SF1">
    <property type="entry name" value="TYPE IV METHYL-DIRECTED RESTRICTION ENZYME ECOKMCRBC"/>
    <property type="match status" value="1"/>
</dbReference>
<comment type="caution">
    <text evidence="1">The sequence shown here is derived from an EMBL/GenBank/DDBJ whole genome shotgun (WGS) entry which is preliminary data.</text>
</comment>
<dbReference type="Proteomes" id="UP001564626">
    <property type="component" value="Unassembled WGS sequence"/>
</dbReference>
<keyword evidence="2" id="KW-1185">Reference proteome</keyword>
<dbReference type="Pfam" id="PF10117">
    <property type="entry name" value="McrBC"/>
    <property type="match status" value="1"/>
</dbReference>